<dbReference type="InterPro" id="IPR044999">
    <property type="entry name" value="CbbY-like"/>
</dbReference>
<dbReference type="AlphaFoldDB" id="A0A2I0K5S6"/>
<dbReference type="PANTHER" id="PTHR42896">
    <property type="entry name" value="XYLULOSE-1,5-BISPHOSPHATE (XUBP) PHOSPHATASE"/>
    <property type="match status" value="1"/>
</dbReference>
<comment type="caution">
    <text evidence="1">The sequence shown here is derived from an EMBL/GenBank/DDBJ whole genome shotgun (WGS) entry which is preliminary data.</text>
</comment>
<evidence type="ECO:0008006" key="3">
    <source>
        <dbReference type="Google" id="ProtNLM"/>
    </source>
</evidence>
<dbReference type="InterPro" id="IPR023198">
    <property type="entry name" value="PGP-like_dom2"/>
</dbReference>
<dbReference type="SUPFAM" id="SSF56784">
    <property type="entry name" value="HAD-like"/>
    <property type="match status" value="1"/>
</dbReference>
<dbReference type="Gene3D" id="1.10.150.240">
    <property type="entry name" value="Putative phosphatase, domain 2"/>
    <property type="match status" value="1"/>
</dbReference>
<evidence type="ECO:0000313" key="1">
    <source>
        <dbReference type="EMBL" id="PKI63884.1"/>
    </source>
</evidence>
<dbReference type="EMBL" id="PGOL01000866">
    <property type="protein sequence ID" value="PKI63884.1"/>
    <property type="molecule type" value="Genomic_DNA"/>
</dbReference>
<sequence length="448" mass="48381">MPASLYGGEARALLFGQDICTEHPTATGGNAKENVVPTTRRCRRLLYIPIVHPSASLSSLKISPPMKAASSCSILQGLSHSISGPFNGSLSSPRVRPPFFCHGTSTPKRQGNLLVFLDSSSSALPFHATHPSKGSVSRPARLITAFSSLSTELEPEELAVLLEVEGVLVDAYRVGNRRAFNKAFQKLGLDCANWTEPIYLDLVRKSGGNEERMLILYFNRIGWPTSLPTSEKNAFVKSVLQEKKNALDELMMSKDIPLRPGVEEFIDNACNEGIPVVILTSYGRSGEKVARAVVEMLGHDRISKIKIVGTSEIEQSLYGQLVLGGRLPSGVDEELVKEVRKAASAEKQRIAEEVASMLKLSVELDTISSESLQNIVAALRAGAEFSEVPLYRCVLVAGSQSGVSGAQQIGMACVVLRSSSRAEFPSAKATVDGFGSPDLTISRLRRIL</sequence>
<protein>
    <recommendedName>
        <fullName evidence="3">CBBY-like protein</fullName>
    </recommendedName>
</protein>
<dbReference type="PANTHER" id="PTHR42896:SF3">
    <property type="entry name" value="PROTEIN, PUTATIVE, EXPRESSED-RELATED"/>
    <property type="match status" value="1"/>
</dbReference>
<name>A0A2I0K5S6_PUNGR</name>
<proteinExistence type="predicted"/>
<dbReference type="InterPro" id="IPR023214">
    <property type="entry name" value="HAD_sf"/>
</dbReference>
<organism evidence="1 2">
    <name type="scientific">Punica granatum</name>
    <name type="common">Pomegranate</name>
    <dbReference type="NCBI Taxonomy" id="22663"/>
    <lineage>
        <taxon>Eukaryota</taxon>
        <taxon>Viridiplantae</taxon>
        <taxon>Streptophyta</taxon>
        <taxon>Embryophyta</taxon>
        <taxon>Tracheophyta</taxon>
        <taxon>Spermatophyta</taxon>
        <taxon>Magnoliopsida</taxon>
        <taxon>eudicotyledons</taxon>
        <taxon>Gunneridae</taxon>
        <taxon>Pentapetalae</taxon>
        <taxon>rosids</taxon>
        <taxon>malvids</taxon>
        <taxon>Myrtales</taxon>
        <taxon>Lythraceae</taxon>
        <taxon>Punica</taxon>
    </lineage>
</organism>
<reference evidence="1 2" key="1">
    <citation type="submission" date="2017-11" db="EMBL/GenBank/DDBJ databases">
        <title>De-novo sequencing of pomegranate (Punica granatum L.) genome.</title>
        <authorList>
            <person name="Akparov Z."/>
            <person name="Amiraslanov A."/>
            <person name="Hajiyeva S."/>
            <person name="Abbasov M."/>
            <person name="Kaur K."/>
            <person name="Hamwieh A."/>
            <person name="Solovyev V."/>
            <person name="Salamov A."/>
            <person name="Braich B."/>
            <person name="Kosarev P."/>
            <person name="Mahmoud A."/>
            <person name="Hajiyev E."/>
            <person name="Babayeva S."/>
            <person name="Izzatullayeva V."/>
            <person name="Mammadov A."/>
            <person name="Mammadov A."/>
            <person name="Sharifova S."/>
            <person name="Ojaghi J."/>
            <person name="Eynullazada K."/>
            <person name="Bayramov B."/>
            <person name="Abdulazimova A."/>
            <person name="Shahmuradov I."/>
        </authorList>
    </citation>
    <scope>NUCLEOTIDE SEQUENCE [LARGE SCALE GENOMIC DNA]</scope>
    <source>
        <strain evidence="2">cv. AG2017</strain>
        <tissue evidence="1">Leaf</tissue>
    </source>
</reference>
<evidence type="ECO:0000313" key="2">
    <source>
        <dbReference type="Proteomes" id="UP000233551"/>
    </source>
</evidence>
<dbReference type="InterPro" id="IPR036412">
    <property type="entry name" value="HAD-like_sf"/>
</dbReference>
<dbReference type="GO" id="GO:0016787">
    <property type="term" value="F:hydrolase activity"/>
    <property type="evidence" value="ECO:0007669"/>
    <property type="project" value="InterPro"/>
</dbReference>
<gene>
    <name evidence="1" type="ORF">CRG98_015720</name>
</gene>
<dbReference type="Proteomes" id="UP000233551">
    <property type="component" value="Unassembled WGS sequence"/>
</dbReference>
<keyword evidence="2" id="KW-1185">Reference proteome</keyword>
<dbReference type="Gene3D" id="3.40.50.1000">
    <property type="entry name" value="HAD superfamily/HAD-like"/>
    <property type="match status" value="1"/>
</dbReference>
<accession>A0A2I0K5S6</accession>